<keyword evidence="5 6" id="KW-0804">Transcription</keyword>
<name>A0A3S7J9I1_9PROT</name>
<dbReference type="Proteomes" id="UP000266796">
    <property type="component" value="Chromosome"/>
</dbReference>
<accession>A0A3S7J9I1</accession>
<evidence type="ECO:0000313" key="11">
    <source>
        <dbReference type="Proteomes" id="UP000266796"/>
    </source>
</evidence>
<feature type="domain" description="TACO1/YebC-like second and third" evidence="8">
    <location>
        <begin position="81"/>
        <end position="241"/>
    </location>
</feature>
<dbReference type="OrthoDB" id="9781053at2"/>
<dbReference type="HAMAP" id="MF_00693">
    <property type="entry name" value="Transcrip_reg_TACO1"/>
    <property type="match status" value="1"/>
</dbReference>
<dbReference type="InterPro" id="IPR026564">
    <property type="entry name" value="Transcrip_reg_TACO1-like_dom3"/>
</dbReference>
<dbReference type="GO" id="GO:0005829">
    <property type="term" value="C:cytosol"/>
    <property type="evidence" value="ECO:0007669"/>
    <property type="project" value="TreeGrafter"/>
</dbReference>
<evidence type="ECO:0000259" key="9">
    <source>
        <dbReference type="Pfam" id="PF20772"/>
    </source>
</evidence>
<evidence type="ECO:0000256" key="1">
    <source>
        <dbReference type="ARBA" id="ARBA00008724"/>
    </source>
</evidence>
<dbReference type="RefSeq" id="WP_108673744.1">
    <property type="nucleotide sequence ID" value="NZ_CP025628.1"/>
</dbReference>
<dbReference type="GO" id="GO:0006355">
    <property type="term" value="P:regulation of DNA-templated transcription"/>
    <property type="evidence" value="ECO:0007669"/>
    <property type="project" value="UniProtKB-UniRule"/>
</dbReference>
<organism evidence="10 11">
    <name type="scientific">Candidatus Kinetoplastidibacterium kentomonadis</name>
    <dbReference type="NCBI Taxonomy" id="1576550"/>
    <lineage>
        <taxon>Bacteria</taxon>
        <taxon>Pseudomonadati</taxon>
        <taxon>Pseudomonadota</taxon>
        <taxon>Betaproteobacteria</taxon>
        <taxon>Candidatus Kinetoplastidibacterium</taxon>
    </lineage>
</organism>
<dbReference type="GO" id="GO:0003677">
    <property type="term" value="F:DNA binding"/>
    <property type="evidence" value="ECO:0007669"/>
    <property type="project" value="UniProtKB-UniRule"/>
</dbReference>
<evidence type="ECO:0000256" key="6">
    <source>
        <dbReference type="HAMAP-Rule" id="MF_00693"/>
    </source>
</evidence>
<dbReference type="InterPro" id="IPR017856">
    <property type="entry name" value="Integrase-like_N"/>
</dbReference>
<dbReference type="InterPro" id="IPR049083">
    <property type="entry name" value="TACO1_YebC_N"/>
</dbReference>
<protein>
    <recommendedName>
        <fullName evidence="6">Probable transcriptional regulatory protein CKSOR_00201</fullName>
    </recommendedName>
</protein>
<dbReference type="KEGG" id="kso:CKSOR_00201"/>
<reference evidence="10 11" key="1">
    <citation type="journal article" date="2018" name="Parasitology">
        <title>The reduced genome of Candidatus Kinetoplastibacterium sorsogonicusi, the endosymbiont of Kentomonas sorsogonicus (Trypanosomatidae): loss of the haem-synthesis pathway.</title>
        <authorList>
            <person name="Silva F.M."/>
            <person name="Kostygov A.Y."/>
            <person name="Spodareva V.V."/>
            <person name="Butenko A."/>
            <person name="Tossou R."/>
            <person name="Lukes J."/>
            <person name="Yurchenko V."/>
            <person name="Alves J.M.P."/>
        </authorList>
    </citation>
    <scope>NUCLEOTIDE SEQUENCE [LARGE SCALE GENOMIC DNA]</scope>
    <source>
        <strain evidence="10 11">MF-08</strain>
    </source>
</reference>
<comment type="subcellular location">
    <subcellularLocation>
        <location evidence="6">Cytoplasm</location>
    </subcellularLocation>
</comment>
<feature type="domain" description="TACO1/YebC-like N-terminal" evidence="9">
    <location>
        <begin position="5"/>
        <end position="73"/>
    </location>
</feature>
<dbReference type="NCBIfam" id="NF009044">
    <property type="entry name" value="PRK12378.1"/>
    <property type="match status" value="1"/>
</dbReference>
<keyword evidence="2 6" id="KW-0963">Cytoplasm</keyword>
<keyword evidence="4 6" id="KW-0238">DNA-binding</keyword>
<dbReference type="AlphaFoldDB" id="A0A3S7J9I1"/>
<evidence type="ECO:0000256" key="7">
    <source>
        <dbReference type="SAM" id="MobiDB-lite"/>
    </source>
</evidence>
<dbReference type="EMBL" id="CP025628">
    <property type="protein sequence ID" value="AWD32325.1"/>
    <property type="molecule type" value="Genomic_DNA"/>
</dbReference>
<feature type="region of interest" description="Disordered" evidence="7">
    <location>
        <begin position="1"/>
        <end position="22"/>
    </location>
</feature>
<dbReference type="SUPFAM" id="SSF75625">
    <property type="entry name" value="YebC-like"/>
    <property type="match status" value="1"/>
</dbReference>
<keyword evidence="3 6" id="KW-0805">Transcription regulation</keyword>
<keyword evidence="11" id="KW-1185">Reference proteome</keyword>
<dbReference type="Pfam" id="PF01709">
    <property type="entry name" value="Transcrip_reg"/>
    <property type="match status" value="1"/>
</dbReference>
<gene>
    <name evidence="10" type="ORF">CKSOR_00201</name>
</gene>
<dbReference type="InterPro" id="IPR002876">
    <property type="entry name" value="Transcrip_reg_TACO1-like"/>
</dbReference>
<dbReference type="InterPro" id="IPR029072">
    <property type="entry name" value="YebC-like"/>
</dbReference>
<comment type="similarity">
    <text evidence="1 6">Belongs to the TACO1 family.</text>
</comment>
<evidence type="ECO:0000256" key="2">
    <source>
        <dbReference type="ARBA" id="ARBA00022490"/>
    </source>
</evidence>
<dbReference type="Gene3D" id="1.10.10.200">
    <property type="match status" value="1"/>
</dbReference>
<proteinExistence type="inferred from homology"/>
<evidence type="ECO:0000259" key="8">
    <source>
        <dbReference type="Pfam" id="PF01709"/>
    </source>
</evidence>
<dbReference type="FunFam" id="1.10.10.200:FF:000002">
    <property type="entry name" value="Probable transcriptional regulatory protein CLM62_37755"/>
    <property type="match status" value="1"/>
</dbReference>
<dbReference type="NCBIfam" id="NF001030">
    <property type="entry name" value="PRK00110.1"/>
    <property type="match status" value="1"/>
</dbReference>
<dbReference type="PANTHER" id="PTHR12532:SF6">
    <property type="entry name" value="TRANSCRIPTIONAL REGULATORY PROTEIN YEBC-RELATED"/>
    <property type="match status" value="1"/>
</dbReference>
<evidence type="ECO:0000313" key="10">
    <source>
        <dbReference type="EMBL" id="AWD32325.1"/>
    </source>
</evidence>
<sequence>MAGHSKWANIQHRKNRQDSKKGKLWTKLIREITIAAREGGKDINNNSKLRIACEKANNVNMPKDNIQRAIKRGIDNTQMDYIEARYEGYGISGSAIIVDTMTDNKIRTTSEVRSIFNKYQGHLGQEGSVSFLFNYCGQIVFSPNIIENADIENKIIDIALFHDAEDIIVDDDGFIEIICAPKKYSELHLDFKNLGLKTEIECLTMKPINEIRLNDNDLIKFKEMIENLQALDDIKEVYSNVIF</sequence>
<evidence type="ECO:0000256" key="5">
    <source>
        <dbReference type="ARBA" id="ARBA00023163"/>
    </source>
</evidence>
<dbReference type="InterPro" id="IPR048300">
    <property type="entry name" value="TACO1_YebC-like_2nd/3rd_dom"/>
</dbReference>
<evidence type="ECO:0000256" key="3">
    <source>
        <dbReference type="ARBA" id="ARBA00023015"/>
    </source>
</evidence>
<dbReference type="Gene3D" id="3.30.70.980">
    <property type="match status" value="2"/>
</dbReference>
<dbReference type="NCBIfam" id="TIGR01033">
    <property type="entry name" value="YebC/PmpR family DNA-binding transcriptional regulator"/>
    <property type="match status" value="1"/>
</dbReference>
<evidence type="ECO:0000256" key="4">
    <source>
        <dbReference type="ARBA" id="ARBA00023125"/>
    </source>
</evidence>
<dbReference type="Pfam" id="PF20772">
    <property type="entry name" value="TACO1_YebC_N"/>
    <property type="match status" value="1"/>
</dbReference>
<dbReference type="PANTHER" id="PTHR12532">
    <property type="entry name" value="TRANSLATIONAL ACTIVATOR OF CYTOCHROME C OXIDASE 1"/>
    <property type="match status" value="1"/>
</dbReference>